<dbReference type="EMBL" id="PNBA02000014">
    <property type="protein sequence ID" value="KAG6401157.1"/>
    <property type="molecule type" value="Genomic_DNA"/>
</dbReference>
<reference evidence="2" key="2">
    <citation type="submission" date="2020-08" db="EMBL/GenBank/DDBJ databases">
        <title>Plant Genome Project.</title>
        <authorList>
            <person name="Zhang R.-G."/>
        </authorList>
    </citation>
    <scope>NUCLEOTIDE SEQUENCE</scope>
    <source>
        <strain evidence="2">Huo1</strain>
        <tissue evidence="2">Leaf</tissue>
    </source>
</reference>
<evidence type="ECO:0000313" key="2">
    <source>
        <dbReference type="EMBL" id="KAG6401157.1"/>
    </source>
</evidence>
<comment type="caution">
    <text evidence="2">The sequence shown here is derived from an EMBL/GenBank/DDBJ whole genome shotgun (WGS) entry which is preliminary data.</text>
</comment>
<keyword evidence="3" id="KW-1185">Reference proteome</keyword>
<reference evidence="2" key="1">
    <citation type="submission" date="2018-01" db="EMBL/GenBank/DDBJ databases">
        <authorList>
            <person name="Mao J.F."/>
        </authorList>
    </citation>
    <scope>NUCLEOTIDE SEQUENCE</scope>
    <source>
        <strain evidence="2">Huo1</strain>
        <tissue evidence="2">Leaf</tissue>
    </source>
</reference>
<name>A0A8X8ZDH0_SALSN</name>
<feature type="compositionally biased region" description="Low complexity" evidence="1">
    <location>
        <begin position="80"/>
        <end position="92"/>
    </location>
</feature>
<gene>
    <name evidence="2" type="ORF">SASPL_138003</name>
</gene>
<protein>
    <submittedName>
        <fullName evidence="2">Uncharacterized protein</fullName>
    </submittedName>
</protein>
<evidence type="ECO:0000313" key="3">
    <source>
        <dbReference type="Proteomes" id="UP000298416"/>
    </source>
</evidence>
<evidence type="ECO:0000256" key="1">
    <source>
        <dbReference type="SAM" id="MobiDB-lite"/>
    </source>
</evidence>
<feature type="region of interest" description="Disordered" evidence="1">
    <location>
        <begin position="68"/>
        <end position="95"/>
    </location>
</feature>
<organism evidence="2">
    <name type="scientific">Salvia splendens</name>
    <name type="common">Scarlet sage</name>
    <dbReference type="NCBI Taxonomy" id="180675"/>
    <lineage>
        <taxon>Eukaryota</taxon>
        <taxon>Viridiplantae</taxon>
        <taxon>Streptophyta</taxon>
        <taxon>Embryophyta</taxon>
        <taxon>Tracheophyta</taxon>
        <taxon>Spermatophyta</taxon>
        <taxon>Magnoliopsida</taxon>
        <taxon>eudicotyledons</taxon>
        <taxon>Gunneridae</taxon>
        <taxon>Pentapetalae</taxon>
        <taxon>asterids</taxon>
        <taxon>lamiids</taxon>
        <taxon>Lamiales</taxon>
        <taxon>Lamiaceae</taxon>
        <taxon>Nepetoideae</taxon>
        <taxon>Mentheae</taxon>
        <taxon>Salviinae</taxon>
        <taxon>Salvia</taxon>
        <taxon>Salvia subgen. Calosphace</taxon>
        <taxon>core Calosphace</taxon>
    </lineage>
</organism>
<dbReference type="AlphaFoldDB" id="A0A8X8ZDH0"/>
<dbReference type="Proteomes" id="UP000298416">
    <property type="component" value="Unassembled WGS sequence"/>
</dbReference>
<accession>A0A8X8ZDH0</accession>
<proteinExistence type="predicted"/>
<sequence length="114" mass="12692">MDEKAHGMLKLIEEGGKPFAKRVEMIEAVKESYLAFKALAERYDVLSKELQNANNIIETVFPEQVQLSMDGDDDYPMPAPKTTIKPAPTKSTKVPKGISMDSLKGFINNAFKQS</sequence>
<dbReference type="PANTHER" id="PTHR31631">
    <property type="entry name" value="PROTEIN NETWORKED 2D"/>
    <property type="match status" value="1"/>
</dbReference>
<dbReference type="PANTHER" id="PTHR31631:SF0">
    <property type="entry name" value="PROTEIN NETWORKED 2D"/>
    <property type="match status" value="1"/>
</dbReference>